<evidence type="ECO:0000313" key="2">
    <source>
        <dbReference type="EMBL" id="QSZ34336.1"/>
    </source>
</evidence>
<feature type="compositionally biased region" description="Polar residues" evidence="1">
    <location>
        <begin position="330"/>
        <end position="344"/>
    </location>
</feature>
<evidence type="ECO:0000256" key="1">
    <source>
        <dbReference type="SAM" id="MobiDB-lite"/>
    </source>
</evidence>
<evidence type="ECO:0000313" key="3">
    <source>
        <dbReference type="Proteomes" id="UP000672032"/>
    </source>
</evidence>
<reference evidence="2" key="1">
    <citation type="submission" date="2020-10" db="EMBL/GenBank/DDBJ databases">
        <title>Genome Sequence of Monilinia vaccinii-corymbosi Sheds Light on Mummy Berry Disease Infection of Blueberry and Mating Type.</title>
        <authorList>
            <person name="Yow A.G."/>
            <person name="Zhang Y."/>
            <person name="Bansal K."/>
            <person name="Eacker S.M."/>
            <person name="Sullivan S."/>
            <person name="Liachko I."/>
            <person name="Cubeta M.A."/>
            <person name="Rollins J.A."/>
            <person name="Ashrafi H."/>
        </authorList>
    </citation>
    <scope>NUCLEOTIDE SEQUENCE</scope>
    <source>
        <strain evidence="2">RL-1</strain>
    </source>
</reference>
<feature type="region of interest" description="Disordered" evidence="1">
    <location>
        <begin position="360"/>
        <end position="382"/>
    </location>
</feature>
<feature type="compositionally biased region" description="Polar residues" evidence="1">
    <location>
        <begin position="128"/>
        <end position="140"/>
    </location>
</feature>
<keyword evidence="3" id="KW-1185">Reference proteome</keyword>
<feature type="region of interest" description="Disordered" evidence="1">
    <location>
        <begin position="284"/>
        <end position="347"/>
    </location>
</feature>
<organism evidence="2 3">
    <name type="scientific">Monilinia vaccinii-corymbosi</name>
    <dbReference type="NCBI Taxonomy" id="61207"/>
    <lineage>
        <taxon>Eukaryota</taxon>
        <taxon>Fungi</taxon>
        <taxon>Dikarya</taxon>
        <taxon>Ascomycota</taxon>
        <taxon>Pezizomycotina</taxon>
        <taxon>Leotiomycetes</taxon>
        <taxon>Helotiales</taxon>
        <taxon>Sclerotiniaceae</taxon>
        <taxon>Monilinia</taxon>
    </lineage>
</organism>
<gene>
    <name evidence="2" type="ORF">DSL72_005927</name>
</gene>
<proteinExistence type="predicted"/>
<feature type="compositionally biased region" description="Acidic residues" evidence="1">
    <location>
        <begin position="363"/>
        <end position="375"/>
    </location>
</feature>
<feature type="region of interest" description="Disordered" evidence="1">
    <location>
        <begin position="1"/>
        <end position="21"/>
    </location>
</feature>
<dbReference type="SUPFAM" id="SSF57997">
    <property type="entry name" value="Tropomyosin"/>
    <property type="match status" value="1"/>
</dbReference>
<accession>A0A8A3PH75</accession>
<dbReference type="AlphaFoldDB" id="A0A8A3PH75"/>
<dbReference type="Proteomes" id="UP000672032">
    <property type="component" value="Chromosome 4"/>
</dbReference>
<feature type="region of interest" description="Disordered" evidence="1">
    <location>
        <begin position="121"/>
        <end position="141"/>
    </location>
</feature>
<sequence length="488" mass="53963">MIGLSDLPRSQGHSRENLLPAMLENRPHTGRVVIMKRRFIRKMPSPIRTNLAGLHGRTSTKIRQIISEPFDVVKVVDGKPEILHRQLIMGQREPPTLLSSNPLSVSELSAFKERFPVTSPILRPRPASTPSHPVTAQKSAASELEATAVAPRPETASPMLCLQDSSPPRLTIMIPELTITTVDGNITSFSKQPDLTIKPPSNSSRAAQATLNETYAWKSHADNARSCNAVLSQRVRQLEEEMQAFRAAASQQKVFAEHFKMLFEKVSKQVEKLEKELERAVERAATAEASASRSRIPKRPLSHDTAKSTESWSHSDEAKFHAVSSPPSPTVSMIPSPSSPSLFSTEPDYRKGWVTAAQILDGPEPDDQPDPEDTENSQPGPESLALIEIPASATRTPSTDSVNRIIFNHNVHARIRNRPPVFRIPISPVQNTIVFDWCPSLSTWEWCSVPDLTLGDFVENEKKIKKRFGRVFQGAELVSLKLGAGGSF</sequence>
<feature type="compositionally biased region" description="Low complexity" evidence="1">
    <location>
        <begin position="284"/>
        <end position="294"/>
    </location>
</feature>
<protein>
    <submittedName>
        <fullName evidence="2">Uncharacterized protein</fullName>
    </submittedName>
</protein>
<dbReference type="EMBL" id="CP063408">
    <property type="protein sequence ID" value="QSZ34336.1"/>
    <property type="molecule type" value="Genomic_DNA"/>
</dbReference>
<dbReference type="OrthoDB" id="3555475at2759"/>
<name>A0A8A3PH75_9HELO</name>
<feature type="compositionally biased region" description="Basic and acidic residues" evidence="1">
    <location>
        <begin position="301"/>
        <end position="320"/>
    </location>
</feature>